<feature type="domain" description="Secreted protein CSS2 C-terminal" evidence="2">
    <location>
        <begin position="5"/>
        <end position="95"/>
    </location>
</feature>
<proteinExistence type="predicted"/>
<evidence type="ECO:0000256" key="1">
    <source>
        <dbReference type="SAM" id="MobiDB-lite"/>
    </source>
</evidence>
<accession>A0ABZ2X1W1</accession>
<dbReference type="Pfam" id="PF20521">
    <property type="entry name" value="DUF6736"/>
    <property type="match status" value="1"/>
</dbReference>
<dbReference type="Proteomes" id="UP001489902">
    <property type="component" value="Chromosome 4"/>
</dbReference>
<organism evidence="3 4">
    <name type="scientific">Fusarium acuminatum</name>
    <dbReference type="NCBI Taxonomy" id="5515"/>
    <lineage>
        <taxon>Eukaryota</taxon>
        <taxon>Fungi</taxon>
        <taxon>Dikarya</taxon>
        <taxon>Ascomycota</taxon>
        <taxon>Pezizomycotina</taxon>
        <taxon>Sordariomycetes</taxon>
        <taxon>Hypocreomycetidae</taxon>
        <taxon>Hypocreales</taxon>
        <taxon>Nectriaceae</taxon>
        <taxon>Fusarium</taxon>
        <taxon>Fusarium tricinctum species complex</taxon>
    </lineage>
</organism>
<feature type="region of interest" description="Disordered" evidence="1">
    <location>
        <begin position="554"/>
        <end position="573"/>
    </location>
</feature>
<evidence type="ECO:0000313" key="4">
    <source>
        <dbReference type="Proteomes" id="UP001489902"/>
    </source>
</evidence>
<feature type="compositionally biased region" description="Basic and acidic residues" evidence="1">
    <location>
        <begin position="554"/>
        <end position="566"/>
    </location>
</feature>
<name>A0ABZ2X1W1_9HYPO</name>
<evidence type="ECO:0000313" key="3">
    <source>
        <dbReference type="EMBL" id="WZH47043.1"/>
    </source>
</evidence>
<sequence length="573" mass="64554">MYEIVLETISGLFNSKDDSDLCVLSASTDSDGEYVNGYTYFVTTISFNCKETFEKEAIQEAVEKCADYLKSNAALSGCCKSSQKGGWAGQVRMSSQPSKYPAHEVECLWVCCQLKNLRLTHERFYNLDFLNAILFAYIQMEATREGLTSYQGADLSRVARFVETVTFVAPPSWMLLRETFEQIIIDSSLIEPISLTKAEVESRYKAYMNTAREAQVLLEESKNFQDVWTQVLKTLGEGLQVIKLTSKHCPTSDLPGGLLSHYHTLKSHEYGCHCAAAVSGDRLFTTVMSSLADSRVSVPKLDINVLMTGNVKCTEIPGWDDIDLSKLETLTLMLRIPTREVNWSIDDSTLKAFPSHTFEMAEKGSSDIVQSLVDKCRDNLLYLDLWGDGAISWPTQHLTYDLSALEHVTYSIDTVRPALLAHAVTRMPSLRRFETACVKPSKGCPYVDWRHFFDAIRDHQNIAGPEPQGLCLDIHRMRTGAQLQLSYEGVICHDSSIATERYEPGAEETTACDHLADERFVLEKHLYGETPFSRNYRLRYMLDDWAPGMIAEETDPHTELDARGEGGMEQETN</sequence>
<gene>
    <name evidence="3" type="ORF">QYS62_008184</name>
</gene>
<dbReference type="EMBL" id="CP151263">
    <property type="protein sequence ID" value="WZH47043.1"/>
    <property type="molecule type" value="Genomic_DNA"/>
</dbReference>
<keyword evidence="4" id="KW-1185">Reference proteome</keyword>
<reference evidence="3 4" key="1">
    <citation type="submission" date="2024-04" db="EMBL/GenBank/DDBJ databases">
        <title>Complete genome sequence of Fusarium acuminatum.</title>
        <authorList>
            <person name="Lan B."/>
        </authorList>
    </citation>
    <scope>NUCLEOTIDE SEQUENCE [LARGE SCALE GENOMIC DNA]</scope>
    <source>
        <strain evidence="3">1A</strain>
    </source>
</reference>
<protein>
    <recommendedName>
        <fullName evidence="2">Secreted protein CSS2 C-terminal domain-containing protein</fullName>
    </recommendedName>
</protein>
<dbReference type="InterPro" id="IPR046624">
    <property type="entry name" value="CSS2_C"/>
</dbReference>
<evidence type="ECO:0000259" key="2">
    <source>
        <dbReference type="Pfam" id="PF20521"/>
    </source>
</evidence>